<feature type="region of interest" description="Disordered" evidence="1">
    <location>
        <begin position="458"/>
        <end position="479"/>
    </location>
</feature>
<organism evidence="3 4">
    <name type="scientific">Derxia gummosa DSM 723</name>
    <dbReference type="NCBI Taxonomy" id="1121388"/>
    <lineage>
        <taxon>Bacteria</taxon>
        <taxon>Pseudomonadati</taxon>
        <taxon>Pseudomonadota</taxon>
        <taxon>Betaproteobacteria</taxon>
        <taxon>Burkholderiales</taxon>
        <taxon>Alcaligenaceae</taxon>
        <taxon>Derxia</taxon>
    </lineage>
</organism>
<dbReference type="GO" id="GO:0008767">
    <property type="term" value="F:UDP-galactopyranose mutase activity"/>
    <property type="evidence" value="ECO:0007669"/>
    <property type="project" value="TreeGrafter"/>
</dbReference>
<accession>A0A8B6X103</accession>
<reference evidence="4" key="3">
    <citation type="journal article" date="1998" name="FEBS Lett.">
        <title>Maize polyamine oxidase: primary structure from protein and cDNA sequencing.</title>
        <authorList>
            <person name="Tavladoraki P."/>
            <person name="Schinina M.E."/>
            <person name="Cecconi F."/>
            <person name="Di Agostino S."/>
            <person name="Manera F."/>
            <person name="Rea G."/>
            <person name="Mariottini P."/>
            <person name="Federico R."/>
            <person name="Angelini R."/>
        </authorList>
    </citation>
    <scope>NUCLEOTIDE SEQUENCE</scope>
</reference>
<dbReference type="Pfam" id="PF01593">
    <property type="entry name" value="Amino_oxidase"/>
    <property type="match status" value="1"/>
</dbReference>
<dbReference type="RefSeq" id="WP_028310067.1">
    <property type="nucleotide sequence ID" value="NZ_AXWS01000007.1"/>
</dbReference>
<dbReference type="Gene3D" id="3.50.50.60">
    <property type="entry name" value="FAD/NAD(P)-binding domain"/>
    <property type="match status" value="1"/>
</dbReference>
<dbReference type="PANTHER" id="PTHR21197">
    <property type="entry name" value="UDP-GALACTOPYRANOSE MUTASE"/>
    <property type="match status" value="1"/>
</dbReference>
<name>A0A8B6X103_9BURK</name>
<dbReference type="OrthoDB" id="127573at2"/>
<evidence type="ECO:0000313" key="3">
    <source>
        <dbReference type="Proteomes" id="UP000675920"/>
    </source>
</evidence>
<dbReference type="GO" id="GO:0016491">
    <property type="term" value="F:oxidoreductase activity"/>
    <property type="evidence" value="ECO:0007669"/>
    <property type="project" value="InterPro"/>
</dbReference>
<protein>
    <submittedName>
        <fullName evidence="4">FAD-dependent oxidoreductase</fullName>
    </submittedName>
</protein>
<reference evidence="4" key="4">
    <citation type="submission" date="2025-08" db="UniProtKB">
        <authorList>
            <consortium name="RefSeq"/>
        </authorList>
    </citation>
    <scope>IDENTIFICATION</scope>
</reference>
<dbReference type="PRINTS" id="PR00419">
    <property type="entry name" value="ADXRDTASE"/>
</dbReference>
<feature type="domain" description="Amine oxidase" evidence="2">
    <location>
        <begin position="20"/>
        <end position="454"/>
    </location>
</feature>
<dbReference type="PANTHER" id="PTHR21197:SF0">
    <property type="entry name" value="UDP-GALACTOPYRANOSE MUTASE"/>
    <property type="match status" value="1"/>
</dbReference>
<dbReference type="Proteomes" id="UP000675920">
    <property type="component" value="Unplaced"/>
</dbReference>
<dbReference type="InterPro" id="IPR002937">
    <property type="entry name" value="Amino_oxidase"/>
</dbReference>
<evidence type="ECO:0000259" key="2">
    <source>
        <dbReference type="Pfam" id="PF01593"/>
    </source>
</evidence>
<dbReference type="GO" id="GO:0005829">
    <property type="term" value="C:cytosol"/>
    <property type="evidence" value="ECO:0007669"/>
    <property type="project" value="TreeGrafter"/>
</dbReference>
<dbReference type="InterPro" id="IPR036188">
    <property type="entry name" value="FAD/NAD-bd_sf"/>
</dbReference>
<feature type="compositionally biased region" description="Low complexity" evidence="1">
    <location>
        <begin position="458"/>
        <end position="472"/>
    </location>
</feature>
<sequence>MTPATTDDRPPIVVIGAGPAGLGAAWTLAHAGERICLVERDTQAGGLCRSLRRGALTVDLGAHYLSTELPEVRGLIAALLGDEVLRLRRLTGFFWRGRHHAYPPRLPELARHLPPGELAGFVTGLVRARLAPGDADSHAATLRAHYGAPLYDAFFAPYLRKVWGMDADELDPGTQSGRADGSFGLWLAARWRALMHGADAGRHDAEVFYPPDGIGSFYEAIAGWLRAQGHELRMGREVVAIEHADGRITGLRLRAADGEESHLPCRGLLSSMPLRLLATRLSPALPAPLLADAGALRMRSTVLVYLVQRDTRPFPEHSVYVTDAGLGMTRLTNFTNWSPRLMPGPGLTCLCCEYWCDAGDAVWTADEAALVTLAREELAAMGLADDAPPIDSFVVRLAGTHPVLDRAGRAARERLGAALDGFGNLVVTGRGGAFGHLDQDRALVDGIEAARRLLAKPAAGGMAPPAPARDGPVPGDQPS</sequence>
<dbReference type="SUPFAM" id="SSF51905">
    <property type="entry name" value="FAD/NAD(P)-binding domain"/>
    <property type="match status" value="1"/>
</dbReference>
<dbReference type="AlphaFoldDB" id="A0A8B6X103"/>
<reference evidence="4" key="2">
    <citation type="journal article" date="1997" name="J. Biol. Chem.">
        <title>A key amino acid responsible for substrate selectivity of monoamine oxidase A and B.</title>
        <authorList>
            <person name="Tsugeno Y."/>
            <person name="Ito A."/>
        </authorList>
    </citation>
    <scope>NUCLEOTIDE SEQUENCE</scope>
</reference>
<evidence type="ECO:0000313" key="4">
    <source>
        <dbReference type="RefSeq" id="WP_028310067.1"/>
    </source>
</evidence>
<dbReference type="GO" id="GO:0050660">
    <property type="term" value="F:flavin adenine dinucleotide binding"/>
    <property type="evidence" value="ECO:0007669"/>
    <property type="project" value="TreeGrafter"/>
</dbReference>
<keyword evidence="3" id="KW-1185">Reference proteome</keyword>
<evidence type="ECO:0000256" key="1">
    <source>
        <dbReference type="SAM" id="MobiDB-lite"/>
    </source>
</evidence>
<proteinExistence type="predicted"/>
<reference evidence="4" key="1">
    <citation type="journal article" date="1995" name="Mol. Gen. Genet.">
        <title>Cloning, sequencing and heterologous expression of the monoamine oxidase gene from Aspergillus niger.</title>
        <authorList>
            <person name="Schilling B."/>
            <person name="Lerch K."/>
        </authorList>
    </citation>
    <scope>NUCLEOTIDE SEQUENCE</scope>
</reference>